<comment type="function">
    <text evidence="10">The central subunit of the protein translocation channel SecYEG. Consists of two halves formed by TMs 1-5 and 6-10. These two domains form a lateral gate at the front which open onto the bilayer between TMs 2 and 7, and are clamped together by SecE at the back. The channel is closed by both a pore ring composed of hydrophobic SecY resides and a short helix (helix 2A) on the extracellular side of the membrane which forms a plug. The plug probably moves laterally to allow the channel to open. The ring and the pore may move independently.</text>
</comment>
<evidence type="ECO:0000313" key="12">
    <source>
        <dbReference type="EMBL" id="AEA34313.1"/>
    </source>
</evidence>
<dbReference type="RefSeq" id="WP_013682345.1">
    <property type="nucleotide sequence ID" value="NC_015318.1"/>
</dbReference>
<dbReference type="GO" id="GO:0065002">
    <property type="term" value="P:intracellular protein transmembrane transport"/>
    <property type="evidence" value="ECO:0007669"/>
    <property type="project" value="UniProtKB-UniRule"/>
</dbReference>
<dbReference type="EMBL" id="CP002606">
    <property type="protein sequence ID" value="AEA34313.1"/>
    <property type="molecule type" value="Genomic_DNA"/>
</dbReference>
<dbReference type="PIRSF" id="PIRSF004557">
    <property type="entry name" value="SecY"/>
    <property type="match status" value="1"/>
</dbReference>
<dbReference type="HOGENOM" id="CLU_030313_0_2_7"/>
<keyword evidence="5 10" id="KW-0653">Protein transport</keyword>
<comment type="subcellular location">
    <subcellularLocation>
        <location evidence="10">Cell inner membrane</location>
        <topology evidence="10">Multi-pass membrane protein</topology>
    </subcellularLocation>
    <subcellularLocation>
        <location evidence="1">Membrane</location>
        <topology evidence="1">Multi-pass membrane protein</topology>
    </subcellularLocation>
</comment>
<keyword evidence="4 10" id="KW-0812">Transmembrane</keyword>
<dbReference type="Pfam" id="PF00344">
    <property type="entry name" value="SecY"/>
    <property type="match status" value="1"/>
</dbReference>
<dbReference type="Proteomes" id="UP000008139">
    <property type="component" value="Chromosome"/>
</dbReference>
<evidence type="ECO:0000256" key="11">
    <source>
        <dbReference type="RuleBase" id="RU004349"/>
    </source>
</evidence>
<dbReference type="STRING" id="760142.Hipma_1357"/>
<dbReference type="InterPro" id="IPR002208">
    <property type="entry name" value="SecY/SEC61-alpha"/>
</dbReference>
<dbReference type="FunCoup" id="F2LXS2">
    <property type="interactions" value="385"/>
</dbReference>
<feature type="transmembrane region" description="Helical" evidence="10">
    <location>
        <begin position="114"/>
        <end position="134"/>
    </location>
</feature>
<evidence type="ECO:0000256" key="3">
    <source>
        <dbReference type="ARBA" id="ARBA00022448"/>
    </source>
</evidence>
<evidence type="ECO:0000256" key="7">
    <source>
        <dbReference type="ARBA" id="ARBA00023010"/>
    </source>
</evidence>
<dbReference type="InterPro" id="IPR023201">
    <property type="entry name" value="SecY_dom_sf"/>
</dbReference>
<evidence type="ECO:0000256" key="8">
    <source>
        <dbReference type="ARBA" id="ARBA00023136"/>
    </source>
</evidence>
<keyword evidence="10" id="KW-0997">Cell inner membrane</keyword>
<comment type="similarity">
    <text evidence="2 10 11">Belongs to the SecY/SEC61-alpha family.</text>
</comment>
<keyword evidence="10" id="KW-1003">Cell membrane</keyword>
<dbReference type="PROSITE" id="PS00756">
    <property type="entry name" value="SECY_2"/>
    <property type="match status" value="1"/>
</dbReference>
<dbReference type="InParanoid" id="F2LXS2"/>
<dbReference type="InterPro" id="IPR026593">
    <property type="entry name" value="SecY"/>
</dbReference>
<gene>
    <name evidence="10" type="primary">secY</name>
    <name evidence="12" type="ordered locus">Hipma_1357</name>
</gene>
<comment type="subunit">
    <text evidence="10">Component of the Sec protein translocase complex. Heterotrimer consisting of SecY, SecE and SecG subunits. The heterotrimers can form oligomers, although 1 heterotrimer is thought to be able to translocate proteins. Interacts with the ribosome. Interacts with SecDF, and other proteins may be involved. Interacts with SecA.</text>
</comment>
<reference evidence="12 13" key="1">
    <citation type="journal article" date="2011" name="Stand. Genomic Sci.">
        <title>Complete genome sequence of the thermophilic sulfur-reducer Hippea maritima type strain (MH(2)).</title>
        <authorList>
            <person name="Huntemann M."/>
            <person name="Lu M."/>
            <person name="Nolan M."/>
            <person name="Lapidus A."/>
            <person name="Lucas S."/>
            <person name="Hammon N."/>
            <person name="Deshpande S."/>
            <person name="Cheng J.F."/>
            <person name="Tapia R."/>
            <person name="Han C."/>
            <person name="Goodwin L."/>
            <person name="Pitluck S."/>
            <person name="Liolios K."/>
            <person name="Pagani I."/>
            <person name="Ivanova N."/>
            <person name="Ovchinikova G."/>
            <person name="Pati A."/>
            <person name="Chen A."/>
            <person name="Palaniappan K."/>
            <person name="Land M."/>
            <person name="Hauser L."/>
            <person name="Jeffries C.D."/>
            <person name="Detter J.C."/>
            <person name="Brambilla E.M."/>
            <person name="Rohde M."/>
            <person name="Spring S."/>
            <person name="Goker M."/>
            <person name="Woyke T."/>
            <person name="Bristow J."/>
            <person name="Eisen J.A."/>
            <person name="Markowitz V."/>
            <person name="Hugenholtz P."/>
            <person name="Kyrpides N.C."/>
            <person name="Klenk H.P."/>
            <person name="Mavromatis K."/>
        </authorList>
    </citation>
    <scope>NUCLEOTIDE SEQUENCE [LARGE SCALE GENOMIC DNA]</scope>
    <source>
        <strain evidence="13">ATCC 700847 / DSM 10411 / MH2</strain>
    </source>
</reference>
<feature type="transmembrane region" description="Helical" evidence="10">
    <location>
        <begin position="146"/>
        <end position="171"/>
    </location>
</feature>
<evidence type="ECO:0000256" key="6">
    <source>
        <dbReference type="ARBA" id="ARBA00022989"/>
    </source>
</evidence>
<protein>
    <recommendedName>
        <fullName evidence="9 10">Protein translocase subunit SecY</fullName>
    </recommendedName>
</protein>
<dbReference type="PANTHER" id="PTHR10906">
    <property type="entry name" value="SECY/SEC61-ALPHA FAMILY MEMBER"/>
    <property type="match status" value="1"/>
</dbReference>
<dbReference type="FunFam" id="1.10.3370.10:FF:000001">
    <property type="entry name" value="Preprotein translocase subunit SecY"/>
    <property type="match status" value="1"/>
</dbReference>
<dbReference type="KEGG" id="hmr:Hipma_1357"/>
<evidence type="ECO:0000256" key="4">
    <source>
        <dbReference type="ARBA" id="ARBA00022692"/>
    </source>
</evidence>
<evidence type="ECO:0000256" key="10">
    <source>
        <dbReference type="HAMAP-Rule" id="MF_01465"/>
    </source>
</evidence>
<keyword evidence="3 10" id="KW-0813">Transport</keyword>
<sequence>MREDYSNIFNVPELNRRLFFTLLMFVVFRIAAHVPTPGVNPHVLAAIFEQARGTALGLFNLFSGGAIKNFSIISLGIMPYISAAIIMELLTAVSPELAAMKKEGEAGRRKITEYTRYGTVAISFLQGIGIAVGLQSMHGPGGASVVIWHGLPFILFTAMTMMAGSVFLMFVGEQITERGIGNGISLIIFAGIVARLPAALGNMFRLVSAGEMSVLSLLVIFAVAVGVVAFVVFVELAQRRIPVQYPRRMVGRRLYGGQTSYIPLKINVSGVIPPIFASSILLFPATISKIINVPWLKSVSDYIMPGGLIYSIVYISLIFFFAYFYTAIVFNPKDIADNLKKNNGFVPGIRPGKYTAQYLDWVLDRLTFGGAIYLSFVCVLPWILIRKFNVPFYFGGTALLIVVQVALDTIMQIQAHLYMRNYEGFLKNRRSR</sequence>
<keyword evidence="13" id="KW-1185">Reference proteome</keyword>
<keyword evidence="6 10" id="KW-1133">Transmembrane helix</keyword>
<dbReference type="InterPro" id="IPR030659">
    <property type="entry name" value="SecY_CS"/>
</dbReference>
<dbReference type="GO" id="GO:0043952">
    <property type="term" value="P:protein transport by the Sec complex"/>
    <property type="evidence" value="ECO:0007669"/>
    <property type="project" value="UniProtKB-UniRule"/>
</dbReference>
<dbReference type="SUPFAM" id="SSF103491">
    <property type="entry name" value="Preprotein translocase SecY subunit"/>
    <property type="match status" value="1"/>
</dbReference>
<keyword evidence="7 10" id="KW-0811">Translocation</keyword>
<dbReference type="OrthoDB" id="9809248at2"/>
<dbReference type="NCBIfam" id="TIGR00967">
    <property type="entry name" value="3a0501s007"/>
    <property type="match status" value="1"/>
</dbReference>
<feature type="transmembrane region" description="Helical" evidence="10">
    <location>
        <begin position="212"/>
        <end position="237"/>
    </location>
</feature>
<dbReference type="GO" id="GO:0006605">
    <property type="term" value="P:protein targeting"/>
    <property type="evidence" value="ECO:0007669"/>
    <property type="project" value="UniProtKB-UniRule"/>
</dbReference>
<feature type="transmembrane region" description="Helical" evidence="10">
    <location>
        <begin position="366"/>
        <end position="385"/>
    </location>
</feature>
<organism evidence="12 13">
    <name type="scientific">Hippea maritima (strain ATCC 700847 / DSM 10411 / MH2)</name>
    <dbReference type="NCBI Taxonomy" id="760142"/>
    <lineage>
        <taxon>Bacteria</taxon>
        <taxon>Pseudomonadati</taxon>
        <taxon>Campylobacterota</taxon>
        <taxon>Desulfurellia</taxon>
        <taxon>Desulfurellales</taxon>
        <taxon>Hippeaceae</taxon>
        <taxon>Hippea</taxon>
    </lineage>
</organism>
<evidence type="ECO:0000256" key="1">
    <source>
        <dbReference type="ARBA" id="ARBA00004141"/>
    </source>
</evidence>
<feature type="transmembrane region" description="Helical" evidence="10">
    <location>
        <begin position="391"/>
        <end position="411"/>
    </location>
</feature>
<dbReference type="HAMAP" id="MF_01465">
    <property type="entry name" value="SecY"/>
    <property type="match status" value="1"/>
</dbReference>
<dbReference type="PRINTS" id="PR00303">
    <property type="entry name" value="SECYTRNLCASE"/>
</dbReference>
<feature type="transmembrane region" description="Helical" evidence="10">
    <location>
        <begin position="266"/>
        <end position="287"/>
    </location>
</feature>
<evidence type="ECO:0000256" key="2">
    <source>
        <dbReference type="ARBA" id="ARBA00005751"/>
    </source>
</evidence>
<accession>F2LXS2</accession>
<feature type="transmembrane region" description="Helical" evidence="10">
    <location>
        <begin position="307"/>
        <end position="330"/>
    </location>
</feature>
<dbReference type="Gene3D" id="1.10.3370.10">
    <property type="entry name" value="SecY subunit domain"/>
    <property type="match status" value="1"/>
</dbReference>
<evidence type="ECO:0000256" key="5">
    <source>
        <dbReference type="ARBA" id="ARBA00022927"/>
    </source>
</evidence>
<feature type="transmembrane region" description="Helical" evidence="10">
    <location>
        <begin position="183"/>
        <end position="200"/>
    </location>
</feature>
<evidence type="ECO:0000313" key="13">
    <source>
        <dbReference type="Proteomes" id="UP000008139"/>
    </source>
</evidence>
<evidence type="ECO:0000256" key="9">
    <source>
        <dbReference type="ARBA" id="ARBA00039733"/>
    </source>
</evidence>
<dbReference type="GO" id="GO:0005886">
    <property type="term" value="C:plasma membrane"/>
    <property type="evidence" value="ECO:0007669"/>
    <property type="project" value="UniProtKB-SubCell"/>
</dbReference>
<dbReference type="eggNOG" id="COG0201">
    <property type="taxonomic scope" value="Bacteria"/>
</dbReference>
<dbReference type="AlphaFoldDB" id="F2LXS2"/>
<proteinExistence type="inferred from homology"/>
<keyword evidence="8 10" id="KW-0472">Membrane</keyword>
<comment type="caution">
    <text evidence="10">Lacks conserved residue(s) required for the propagation of feature annotation.</text>
</comment>
<feature type="transmembrane region" description="Helical" evidence="10">
    <location>
        <begin position="70"/>
        <end position="93"/>
    </location>
</feature>
<name>F2LXS2_HIPMA</name>
<reference evidence="13" key="2">
    <citation type="submission" date="2011-03" db="EMBL/GenBank/DDBJ databases">
        <title>The complete genome of Hippea maritima DSM 10411.</title>
        <authorList>
            <consortium name="US DOE Joint Genome Institute (JGI-PGF)"/>
            <person name="Lucas S."/>
            <person name="Copeland A."/>
            <person name="Lapidus A."/>
            <person name="Bruce D."/>
            <person name="Goodwin L."/>
            <person name="Pitluck S."/>
            <person name="Peters L."/>
            <person name="Kyrpides N."/>
            <person name="Mavromatis K."/>
            <person name="Pagani I."/>
            <person name="Ivanova N."/>
            <person name="Mikhailova N."/>
            <person name="Lu M."/>
            <person name="Detter J.C."/>
            <person name="Tapia R."/>
            <person name="Han C."/>
            <person name="Land M."/>
            <person name="Hauser L."/>
            <person name="Markowitz V."/>
            <person name="Cheng J.-F."/>
            <person name="Hugenholtz P."/>
            <person name="Woyke T."/>
            <person name="Wu D."/>
            <person name="Spring S."/>
            <person name="Schroeder M."/>
            <person name="Brambilla E."/>
            <person name="Klenk H.-P."/>
            <person name="Eisen J.A."/>
        </authorList>
    </citation>
    <scope>NUCLEOTIDE SEQUENCE [LARGE SCALE GENOMIC DNA]</scope>
    <source>
        <strain evidence="13">ATCC 700847 / DSM 10411 / MH2</strain>
    </source>
</reference>